<dbReference type="OrthoDB" id="8991911at2"/>
<dbReference type="SFLD" id="SFLDG00358">
    <property type="entry name" value="Main_(cytGST)"/>
    <property type="match status" value="1"/>
</dbReference>
<dbReference type="SUPFAM" id="SSF52833">
    <property type="entry name" value="Thioredoxin-like"/>
    <property type="match status" value="1"/>
</dbReference>
<dbReference type="InterPro" id="IPR050983">
    <property type="entry name" value="GST_Omega/HSP26"/>
</dbReference>
<feature type="domain" description="GST C-terminal" evidence="2">
    <location>
        <begin position="59"/>
        <end position="192"/>
    </location>
</feature>
<dbReference type="PROSITE" id="PS51354">
    <property type="entry name" value="GLUTAREDOXIN_2"/>
    <property type="match status" value="1"/>
</dbReference>
<dbReference type="PROSITE" id="PS00195">
    <property type="entry name" value="GLUTAREDOXIN_1"/>
    <property type="match status" value="1"/>
</dbReference>
<dbReference type="GO" id="GO:0016740">
    <property type="term" value="F:transferase activity"/>
    <property type="evidence" value="ECO:0007669"/>
    <property type="project" value="UniProtKB-KW"/>
</dbReference>
<dbReference type="Gene3D" id="3.40.30.10">
    <property type="entry name" value="Glutaredoxin"/>
    <property type="match status" value="1"/>
</dbReference>
<dbReference type="InterPro" id="IPR036249">
    <property type="entry name" value="Thioredoxin-like_sf"/>
</dbReference>
<protein>
    <submittedName>
        <fullName evidence="3">Glutathione S-transferase</fullName>
    </submittedName>
</protein>
<dbReference type="EMBL" id="QQZY01000001">
    <property type="protein sequence ID" value="RDI75971.1"/>
    <property type="molecule type" value="Genomic_DNA"/>
</dbReference>
<accession>A0A7M2Z108</accession>
<dbReference type="PANTHER" id="PTHR43968:SF6">
    <property type="entry name" value="GLUTATHIONE S-TRANSFERASE OMEGA"/>
    <property type="match status" value="1"/>
</dbReference>
<dbReference type="InterPro" id="IPR010987">
    <property type="entry name" value="Glutathione-S-Trfase_C-like"/>
</dbReference>
<dbReference type="PROSITE" id="PS50405">
    <property type="entry name" value="GST_CTER"/>
    <property type="match status" value="1"/>
</dbReference>
<dbReference type="InterPro" id="IPR004045">
    <property type="entry name" value="Glutathione_S-Trfase_N"/>
</dbReference>
<dbReference type="SFLD" id="SFLDS00019">
    <property type="entry name" value="Glutathione_Transferase_(cytos"/>
    <property type="match status" value="1"/>
</dbReference>
<dbReference type="CDD" id="cd00570">
    <property type="entry name" value="GST_N_family"/>
    <property type="match status" value="1"/>
</dbReference>
<dbReference type="RefSeq" id="WP_114794841.1">
    <property type="nucleotide sequence ID" value="NZ_QQZY01000001.1"/>
</dbReference>
<dbReference type="InterPro" id="IPR011767">
    <property type="entry name" value="GLR_AS"/>
</dbReference>
<dbReference type="Pfam" id="PF13410">
    <property type="entry name" value="GST_C_2"/>
    <property type="match status" value="1"/>
</dbReference>
<sequence>MLTLYDAPRCPYCARVRIVLDEKGVPFETAVIDLDDRPAWLYDKNSTGRVPVLEEDGWCLPESALIGEYLDERYPDPPLLPSDPAARASARLLVFRHDDLARPYYALRRHEDGAGAQLAGALAGLDALLAAQPYLTGASFGLADVAYVPWILRARGLMGVALDPYPDLAAWLERLLERPSVAAELDVVAALT</sequence>
<dbReference type="SUPFAM" id="SSF47616">
    <property type="entry name" value="GST C-terminal domain-like"/>
    <property type="match status" value="1"/>
</dbReference>
<evidence type="ECO:0000259" key="2">
    <source>
        <dbReference type="PROSITE" id="PS50405"/>
    </source>
</evidence>
<dbReference type="AlphaFoldDB" id="A0A7M2Z108"/>
<gene>
    <name evidence="3" type="ORF">Gocc_0390</name>
</gene>
<organism evidence="3 4">
    <name type="scientific">Gaiella occulta</name>
    <dbReference type="NCBI Taxonomy" id="1002870"/>
    <lineage>
        <taxon>Bacteria</taxon>
        <taxon>Bacillati</taxon>
        <taxon>Actinomycetota</taxon>
        <taxon>Thermoleophilia</taxon>
        <taxon>Gaiellales</taxon>
        <taxon>Gaiellaceae</taxon>
        <taxon>Gaiella</taxon>
    </lineage>
</organism>
<reference evidence="4" key="2">
    <citation type="journal article" date="2019" name="MicrobiologyOpen">
        <title>High-quality draft genome sequence of Gaiella occulta isolated from a 150 meter deep mineral water borehole and comparison with the genome sequences of other deep-branching lineages of the phylum Actinobacteria.</title>
        <authorList>
            <person name="Severino R."/>
            <person name="Froufe H.J.C."/>
            <person name="Barroso C."/>
            <person name="Albuquerque L."/>
            <person name="Lobo-da-Cunha A."/>
            <person name="da Costa M.S."/>
            <person name="Egas C."/>
        </authorList>
    </citation>
    <scope>NUCLEOTIDE SEQUENCE [LARGE SCALE GENOMIC DNA]</scope>
    <source>
        <strain evidence="4">F2-233</strain>
    </source>
</reference>
<proteinExistence type="predicted"/>
<keyword evidence="3" id="KW-0808">Transferase</keyword>
<keyword evidence="4" id="KW-1185">Reference proteome</keyword>
<name>A0A7M2Z108_9ACTN</name>
<reference evidence="3 4" key="1">
    <citation type="submission" date="2018-07" db="EMBL/GenBank/DDBJ databases">
        <title>High-quality-draft genome sequence of Gaiella occulta.</title>
        <authorList>
            <person name="Severino R."/>
            <person name="Froufe H.J.C."/>
            <person name="Rainey F.A."/>
            <person name="Barroso C."/>
            <person name="Albuquerque L."/>
            <person name="Lobo-Da-Cunha A."/>
            <person name="Da Costa M.S."/>
            <person name="Egas C."/>
        </authorList>
    </citation>
    <scope>NUCLEOTIDE SEQUENCE [LARGE SCALE GENOMIC DNA]</scope>
    <source>
        <strain evidence="3 4">F2-233</strain>
    </source>
</reference>
<dbReference type="PANTHER" id="PTHR43968">
    <property type="match status" value="1"/>
</dbReference>
<evidence type="ECO:0000313" key="3">
    <source>
        <dbReference type="EMBL" id="RDI75971.1"/>
    </source>
</evidence>
<evidence type="ECO:0000259" key="1">
    <source>
        <dbReference type="PROSITE" id="PS50404"/>
    </source>
</evidence>
<comment type="caution">
    <text evidence="3">The sequence shown here is derived from an EMBL/GenBank/DDBJ whole genome shotgun (WGS) entry which is preliminary data.</text>
</comment>
<evidence type="ECO:0000313" key="4">
    <source>
        <dbReference type="Proteomes" id="UP000254134"/>
    </source>
</evidence>
<dbReference type="InterPro" id="IPR036282">
    <property type="entry name" value="Glutathione-S-Trfase_C_sf"/>
</dbReference>
<feature type="domain" description="GST N-terminal" evidence="1">
    <location>
        <begin position="1"/>
        <end position="78"/>
    </location>
</feature>
<dbReference type="GO" id="GO:0005737">
    <property type="term" value="C:cytoplasm"/>
    <property type="evidence" value="ECO:0007669"/>
    <property type="project" value="TreeGrafter"/>
</dbReference>
<dbReference type="Proteomes" id="UP000254134">
    <property type="component" value="Unassembled WGS sequence"/>
</dbReference>
<dbReference type="Pfam" id="PF13417">
    <property type="entry name" value="GST_N_3"/>
    <property type="match status" value="1"/>
</dbReference>
<dbReference type="Gene3D" id="1.20.1050.10">
    <property type="match status" value="1"/>
</dbReference>
<dbReference type="PROSITE" id="PS50404">
    <property type="entry name" value="GST_NTER"/>
    <property type="match status" value="1"/>
</dbReference>
<dbReference type="InterPro" id="IPR040079">
    <property type="entry name" value="Glutathione_S-Trfase"/>
</dbReference>